<keyword evidence="3" id="KW-0802">TPR repeat</keyword>
<reference evidence="6" key="1">
    <citation type="submission" date="2019-06" db="EMBL/GenBank/DDBJ databases">
        <authorList>
            <consortium name="Wellcome Sanger Institute Data Sharing"/>
        </authorList>
    </citation>
    <scope>NUCLEOTIDE SEQUENCE [LARGE SCALE GENOMIC DNA]</scope>
</reference>
<dbReference type="GO" id="GO:0051607">
    <property type="term" value="P:defense response to virus"/>
    <property type="evidence" value="ECO:0007669"/>
    <property type="project" value="TreeGrafter"/>
</dbReference>
<dbReference type="SUPFAM" id="SSF48452">
    <property type="entry name" value="TPR-like"/>
    <property type="match status" value="2"/>
</dbReference>
<accession>A0A667Z559</accession>
<dbReference type="Gene3D" id="1.25.40.10">
    <property type="entry name" value="Tetratricopeptide repeat domain"/>
    <property type="match status" value="3"/>
</dbReference>
<dbReference type="GeneTree" id="ENSGT00950000182946"/>
<organism evidence="6 7">
    <name type="scientific">Myripristis murdjan</name>
    <name type="common">pinecone soldierfish</name>
    <dbReference type="NCBI Taxonomy" id="586833"/>
    <lineage>
        <taxon>Eukaryota</taxon>
        <taxon>Metazoa</taxon>
        <taxon>Chordata</taxon>
        <taxon>Craniata</taxon>
        <taxon>Vertebrata</taxon>
        <taxon>Euteleostomi</taxon>
        <taxon>Actinopterygii</taxon>
        <taxon>Neopterygii</taxon>
        <taxon>Teleostei</taxon>
        <taxon>Neoteleostei</taxon>
        <taxon>Acanthomorphata</taxon>
        <taxon>Holocentriformes</taxon>
        <taxon>Holocentridae</taxon>
        <taxon>Myripristis</taxon>
    </lineage>
</organism>
<dbReference type="GO" id="GO:0045087">
    <property type="term" value="P:innate immune response"/>
    <property type="evidence" value="ECO:0007669"/>
    <property type="project" value="UniProtKB-KW"/>
</dbReference>
<dbReference type="Ensembl" id="ENSMMDT00005031786.1">
    <property type="protein sequence ID" value="ENSMMDP00005031079.1"/>
    <property type="gene ID" value="ENSMMDG00005014678.1"/>
</dbReference>
<protein>
    <submittedName>
        <fullName evidence="6">Interferon-induced protein with tetratricopeptide repeats 15</fullName>
    </submittedName>
</protein>
<dbReference type="Proteomes" id="UP000472263">
    <property type="component" value="Chromosome 4"/>
</dbReference>
<comment type="similarity">
    <text evidence="5">Belongs to the IFIT family.</text>
</comment>
<dbReference type="FunFam" id="1.25.40.10:FF:000036">
    <property type="entry name" value="interferon-induced protein with tetratricopeptide repeats 5"/>
    <property type="match status" value="1"/>
</dbReference>
<evidence type="ECO:0000256" key="1">
    <source>
        <dbReference type="ARBA" id="ARBA00022588"/>
    </source>
</evidence>
<proteinExistence type="inferred from homology"/>
<sequence>IAAQSVTSLRAKLETLQCHFTWELDHSRSKLLLLRDNLEDIGSEEGYLWLGHIYNLQAYIHFHLSSEDDTLGSTTDDALQSFSRAAEAFRQIRNTVSDEGPWLVVNYGDSAWLHYHLGENAKSWSYVAKVEALQLEYPSPSQDELHPEIYAEKAWTLMKFSPDRKMEAVECFRRAIRMEPDRVEWHTSHVLALEGAFENRTPEQEADILGRLRIAKEHDPENLYLAAVYLGKLAKTGGIIEDQARELAKRVLKKPVSSYSGIRPLLRLYRMYLSIDEAIDLADELLERHPNERYLKSCLATCYKWRIFSDKDNPLKQSMMERAISLHKEVISLYPHSSLPTKIALANIYAESSQHDSVQADQIYEELKESNLELAQLQMVYNSYAKYLNHHKQERYRSIDFHMRAAEIPQPSNSRKNSIKILRQIKDRGRNKMCREIEFFLINLQE</sequence>
<gene>
    <name evidence="6" type="primary">LOC115358151</name>
</gene>
<keyword evidence="2" id="KW-0677">Repeat</keyword>
<evidence type="ECO:0000313" key="6">
    <source>
        <dbReference type="Ensembl" id="ENSMMDP00005031079.1"/>
    </source>
</evidence>
<dbReference type="FunCoup" id="A0A667Z559">
    <property type="interactions" value="1"/>
</dbReference>
<keyword evidence="1" id="KW-0399">Innate immunity</keyword>
<dbReference type="GO" id="GO:0005829">
    <property type="term" value="C:cytosol"/>
    <property type="evidence" value="ECO:0007669"/>
    <property type="project" value="TreeGrafter"/>
</dbReference>
<reference evidence="6" key="2">
    <citation type="submission" date="2025-08" db="UniProtKB">
        <authorList>
            <consortium name="Ensembl"/>
        </authorList>
    </citation>
    <scope>IDENTIFICATION</scope>
</reference>
<evidence type="ECO:0000256" key="4">
    <source>
        <dbReference type="ARBA" id="ARBA00022859"/>
    </source>
</evidence>
<dbReference type="InParanoid" id="A0A667Z559"/>
<dbReference type="PANTHER" id="PTHR10271">
    <property type="entry name" value="INTERFERON-INDUCED PROTEIN WITH TETRATRICOPEPTIDE REPEATS"/>
    <property type="match status" value="1"/>
</dbReference>
<keyword evidence="7" id="KW-1185">Reference proteome</keyword>
<dbReference type="InterPro" id="IPR011990">
    <property type="entry name" value="TPR-like_helical_dom_sf"/>
</dbReference>
<dbReference type="AlphaFoldDB" id="A0A667Z559"/>
<evidence type="ECO:0000256" key="2">
    <source>
        <dbReference type="ARBA" id="ARBA00022737"/>
    </source>
</evidence>
<evidence type="ECO:0000313" key="7">
    <source>
        <dbReference type="Proteomes" id="UP000472263"/>
    </source>
</evidence>
<keyword evidence="4" id="KW-0391">Immunity</keyword>
<evidence type="ECO:0000256" key="3">
    <source>
        <dbReference type="ARBA" id="ARBA00022803"/>
    </source>
</evidence>
<evidence type="ECO:0000256" key="5">
    <source>
        <dbReference type="ARBA" id="ARBA00038336"/>
    </source>
</evidence>
<name>A0A667Z559_9TELE</name>
<dbReference type="PANTHER" id="PTHR10271:SF14">
    <property type="entry name" value="INTERFERON-INDUCED PROTEIN WITH TETRATRICOPEPTIDE REPEATS-RELATED"/>
    <property type="match status" value="1"/>
</dbReference>
<reference evidence="6" key="3">
    <citation type="submission" date="2025-09" db="UniProtKB">
        <authorList>
            <consortium name="Ensembl"/>
        </authorList>
    </citation>
    <scope>IDENTIFICATION</scope>
</reference>